<dbReference type="SUPFAM" id="SSF52058">
    <property type="entry name" value="L domain-like"/>
    <property type="match status" value="1"/>
</dbReference>
<dbReference type="SMART" id="SM00369">
    <property type="entry name" value="LRR_TYP"/>
    <property type="match status" value="8"/>
</dbReference>
<dbReference type="Pfam" id="PF13855">
    <property type="entry name" value="LRR_8"/>
    <property type="match status" value="2"/>
</dbReference>
<evidence type="ECO:0000256" key="1">
    <source>
        <dbReference type="ARBA" id="ARBA00022614"/>
    </source>
</evidence>
<feature type="signal peptide" evidence="3">
    <location>
        <begin position="1"/>
        <end position="20"/>
    </location>
</feature>
<dbReference type="OrthoDB" id="1600340at2759"/>
<dbReference type="SMART" id="SM00364">
    <property type="entry name" value="LRR_BAC"/>
    <property type="match status" value="5"/>
</dbReference>
<keyword evidence="2" id="KW-0677">Repeat</keyword>
<keyword evidence="1" id="KW-0433">Leucine-rich repeat</keyword>
<name>A0A8S1DUQ3_9INSE</name>
<evidence type="ECO:0000313" key="4">
    <source>
        <dbReference type="EMBL" id="CAB3381861.1"/>
    </source>
</evidence>
<dbReference type="SMART" id="SM00365">
    <property type="entry name" value="LRR_SD22"/>
    <property type="match status" value="4"/>
</dbReference>
<dbReference type="PROSITE" id="PS51450">
    <property type="entry name" value="LRR"/>
    <property type="match status" value="6"/>
</dbReference>
<dbReference type="InterPro" id="IPR032675">
    <property type="entry name" value="LRR_dom_sf"/>
</dbReference>
<sequence>MRFFRLVAFFSSLGLLMVSGSSTPKCPDSCTCPEHPEDLFVIDCSGLSALVLPNNTLQVDCLQDFDPDKFPGKFPSAPEVSLTNCPPDTFSSHLTKSLFLRNLSKPTSRVRLGSWPSLQKLDVSHNELEFLSSRFLEGMNGVVQLDLSRCRLLFIYPFVFKDFSLLQELYLEDNKLTEIEDNQFEELSSLWLLHLWGNRLSRLENNSFSGLTELRQLDLSHNRLSTINPVILAPLKKLQHLDLSHNRFQSLPGNLLRHSSKLQVFKFEHNLKQSVRNPDAEWLQTIEIPQGFLSDLPDLRRASFAESAVAVVPRFLLRGSASLTHLNLKGNRLTTIPRFFLHDAVQLRWLDLSHNQLSNVTGDLLSGLSTSLLYLNVSNNRLSSLPPGAVYESVHVLDMRHNEYETLSNDVTQQLRKNVDLRELFFVQGNPWNCKDRNTEELFKIIVQILDKGVASDFESGC</sequence>
<dbReference type="InterPro" id="IPR001611">
    <property type="entry name" value="Leu-rich_rpt"/>
</dbReference>
<keyword evidence="3" id="KW-0732">Signal</keyword>
<proteinExistence type="predicted"/>
<keyword evidence="5" id="KW-1185">Reference proteome</keyword>
<dbReference type="PRINTS" id="PR00019">
    <property type="entry name" value="LEURICHRPT"/>
</dbReference>
<dbReference type="Proteomes" id="UP000494165">
    <property type="component" value="Unassembled WGS sequence"/>
</dbReference>
<dbReference type="InterPro" id="IPR003591">
    <property type="entry name" value="Leu-rich_rpt_typical-subtyp"/>
</dbReference>
<dbReference type="Gene3D" id="3.80.10.10">
    <property type="entry name" value="Ribonuclease Inhibitor"/>
    <property type="match status" value="2"/>
</dbReference>
<protein>
    <recommendedName>
        <fullName evidence="6">LRRNT domain-containing protein</fullName>
    </recommendedName>
</protein>
<organism evidence="4 5">
    <name type="scientific">Cloeon dipterum</name>
    <dbReference type="NCBI Taxonomy" id="197152"/>
    <lineage>
        <taxon>Eukaryota</taxon>
        <taxon>Metazoa</taxon>
        <taxon>Ecdysozoa</taxon>
        <taxon>Arthropoda</taxon>
        <taxon>Hexapoda</taxon>
        <taxon>Insecta</taxon>
        <taxon>Pterygota</taxon>
        <taxon>Palaeoptera</taxon>
        <taxon>Ephemeroptera</taxon>
        <taxon>Pisciforma</taxon>
        <taxon>Baetidae</taxon>
        <taxon>Cloeon</taxon>
    </lineage>
</organism>
<dbReference type="EMBL" id="CADEPI010000249">
    <property type="protein sequence ID" value="CAB3381861.1"/>
    <property type="molecule type" value="Genomic_DNA"/>
</dbReference>
<accession>A0A8S1DUQ3</accession>
<evidence type="ECO:0000313" key="5">
    <source>
        <dbReference type="Proteomes" id="UP000494165"/>
    </source>
</evidence>
<gene>
    <name evidence="4" type="ORF">CLODIP_2_CD09056</name>
</gene>
<evidence type="ECO:0000256" key="3">
    <source>
        <dbReference type="SAM" id="SignalP"/>
    </source>
</evidence>
<dbReference type="AlphaFoldDB" id="A0A8S1DUQ3"/>
<dbReference type="PANTHER" id="PTHR24366:SF96">
    <property type="entry name" value="LEUCINE RICH REPEAT CONTAINING 53"/>
    <property type="match status" value="1"/>
</dbReference>
<evidence type="ECO:0000256" key="2">
    <source>
        <dbReference type="ARBA" id="ARBA00022737"/>
    </source>
</evidence>
<feature type="chain" id="PRO_5035907897" description="LRRNT domain-containing protein" evidence="3">
    <location>
        <begin position="21"/>
        <end position="462"/>
    </location>
</feature>
<comment type="caution">
    <text evidence="4">The sequence shown here is derived from an EMBL/GenBank/DDBJ whole genome shotgun (WGS) entry which is preliminary data.</text>
</comment>
<evidence type="ECO:0008006" key="6">
    <source>
        <dbReference type="Google" id="ProtNLM"/>
    </source>
</evidence>
<dbReference type="PANTHER" id="PTHR24366">
    <property type="entry name" value="IG(IMMUNOGLOBULIN) AND LRR(LEUCINE RICH REPEAT) DOMAINS"/>
    <property type="match status" value="1"/>
</dbReference>
<reference evidence="4 5" key="1">
    <citation type="submission" date="2020-04" db="EMBL/GenBank/DDBJ databases">
        <authorList>
            <person name="Alioto T."/>
            <person name="Alioto T."/>
            <person name="Gomez Garrido J."/>
        </authorList>
    </citation>
    <scope>NUCLEOTIDE SEQUENCE [LARGE SCALE GENOMIC DNA]</scope>
</reference>